<accession>A0A837C9J8</accession>
<protein>
    <submittedName>
        <fullName evidence="1">Uncharacterized protein</fullName>
    </submittedName>
</protein>
<organism evidence="1 2">
    <name type="scientific">Bradyrhizobium diazoefficiens SEMIA 5080</name>
    <dbReference type="NCBI Taxonomy" id="754504"/>
    <lineage>
        <taxon>Bacteria</taxon>
        <taxon>Pseudomonadati</taxon>
        <taxon>Pseudomonadota</taxon>
        <taxon>Alphaproteobacteria</taxon>
        <taxon>Hyphomicrobiales</taxon>
        <taxon>Nitrobacteraceae</taxon>
        <taxon>Bradyrhizobium</taxon>
    </lineage>
</organism>
<dbReference type="AlphaFoldDB" id="A0A837C9J8"/>
<proteinExistence type="predicted"/>
<dbReference type="Proteomes" id="UP000024900">
    <property type="component" value="Unassembled WGS sequence"/>
</dbReference>
<evidence type="ECO:0000313" key="2">
    <source>
        <dbReference type="Proteomes" id="UP000024900"/>
    </source>
</evidence>
<comment type="caution">
    <text evidence="1">The sequence shown here is derived from an EMBL/GenBank/DDBJ whole genome shotgun (WGS) entry which is preliminary data.</text>
</comment>
<name>A0A837C9J8_9BRAD</name>
<dbReference type="EMBL" id="ADOU02000007">
    <property type="protein sequence ID" value="KGJ65665.1"/>
    <property type="molecule type" value="Genomic_DNA"/>
</dbReference>
<evidence type="ECO:0000313" key="1">
    <source>
        <dbReference type="EMBL" id="KGJ65665.1"/>
    </source>
</evidence>
<gene>
    <name evidence="1" type="ORF">BJA5080_02310</name>
</gene>
<sequence length="95" mass="10191">MPDHATPSREALGRMLVHPFGKLRRAHHAGLHRNVGEVRRGDDLLVTIGGRGEAAKHGNDLDHDRFSTLPPPTARPIVVVSCRSLTGSAGGKMLS</sequence>
<reference evidence="1 2" key="1">
    <citation type="journal article" date="2014" name="BMC Genomics">
        <title>Comparative genomics of Bradyrhizobium japonicum CPAC 15 and Bradyrhizobium diazoefficiens CPAC 7: elite model strains for understanding symbiotic performance with soybean.</title>
        <authorList>
            <person name="Siqueira A.F."/>
            <person name="Ormeno-Orrillo E."/>
            <person name="Souza R.C."/>
            <person name="Rodrigues E.P."/>
            <person name="Almeida L.G."/>
            <person name="Barcellos F.G."/>
            <person name="Batista J.S."/>
            <person name="Nakatami A.S."/>
            <person name="Martinez-Romero E."/>
            <person name="Vasconcelos A.T."/>
            <person name="Hungria M."/>
        </authorList>
    </citation>
    <scope>NUCLEOTIDE SEQUENCE [LARGE SCALE GENOMIC DNA]</scope>
    <source>
        <strain evidence="1 2">SEMIA 5080</strain>
    </source>
</reference>